<keyword evidence="4" id="KW-0645">Protease</keyword>
<evidence type="ECO:0000256" key="4">
    <source>
        <dbReference type="ARBA" id="ARBA00022670"/>
    </source>
</evidence>
<dbReference type="PANTHER" id="PTHR12147:SF22">
    <property type="entry name" value="ENDOPLASMIC RETICULUM METALLOPEPTIDASE 1"/>
    <property type="match status" value="1"/>
</dbReference>
<dbReference type="InterPro" id="IPR053973">
    <property type="entry name" value="ERMP1-like_C"/>
</dbReference>
<dbReference type="Pfam" id="PF22248">
    <property type="entry name" value="ERMP1_C"/>
    <property type="match status" value="1"/>
</dbReference>
<dbReference type="InterPro" id="IPR007484">
    <property type="entry name" value="Peptidase_M28"/>
</dbReference>
<dbReference type="Proteomes" id="UP000277928">
    <property type="component" value="Unassembled WGS sequence"/>
</dbReference>
<feature type="transmembrane region" description="Helical" evidence="15">
    <location>
        <begin position="460"/>
        <end position="480"/>
    </location>
</feature>
<dbReference type="AlphaFoldDB" id="A0A3P6TH68"/>
<evidence type="ECO:0000256" key="6">
    <source>
        <dbReference type="ARBA" id="ARBA00022723"/>
    </source>
</evidence>
<proteinExistence type="inferred from homology"/>
<evidence type="ECO:0000256" key="11">
    <source>
        <dbReference type="ARBA" id="ARBA00023049"/>
    </source>
</evidence>
<keyword evidence="9" id="KW-0862">Zinc</keyword>
<dbReference type="InterPro" id="IPR045175">
    <property type="entry name" value="M28_fam"/>
</dbReference>
<evidence type="ECO:0000259" key="16">
    <source>
        <dbReference type="Pfam" id="PF04389"/>
    </source>
</evidence>
<evidence type="ECO:0000256" key="5">
    <source>
        <dbReference type="ARBA" id="ARBA00022692"/>
    </source>
</evidence>
<keyword evidence="13" id="KW-0325">Glycoprotein</keyword>
<comment type="subcellular location">
    <subcellularLocation>
        <location evidence="2">Endoplasmic reticulum membrane</location>
        <topology evidence="2">Multi-pass membrane protein</topology>
    </subcellularLocation>
</comment>
<comment type="cofactor">
    <cofactor evidence="1">
        <name>Zn(2+)</name>
        <dbReference type="ChEBI" id="CHEBI:29105"/>
    </cofactor>
</comment>
<name>A0A3P6TH68_LITSI</name>
<feature type="transmembrane region" description="Helical" evidence="15">
    <location>
        <begin position="42"/>
        <end position="61"/>
    </location>
</feature>
<feature type="transmembrane region" description="Helical" evidence="15">
    <location>
        <begin position="626"/>
        <end position="645"/>
    </location>
</feature>
<dbReference type="GO" id="GO:0005789">
    <property type="term" value="C:endoplasmic reticulum membrane"/>
    <property type="evidence" value="ECO:0007669"/>
    <property type="project" value="UniProtKB-SubCell"/>
</dbReference>
<sequence length="872" mass="98880">MELRQRNVSRDVDGNKSRTRRNMLKGVKADWLHDKKSEYLGFRHWFLIFIAVGGIYGFVVYQDNRMPKVKPAGQFEEFSEERARLLLHSLTDLGPRSSGSENCEVHAFKLINDRLKNAKAEVEARGVNRLEIDVQRPSGCFDLGFLSSFTLCYHKITNVIARIGPKVPPKHSILLNCHFDTFPGSPGATDDAVSCAVMMEVMDILSHSEESLQNDVVFLFNGAEENFLQASHGFITQHPWRHSIRAFVNLEGSGAGGREILFQAGPGNSWLLHTYLENAPHPHCSVLAQEIFQAGIIPSDTDFRVFRDHGRISGLDIAYFRNGWVYHTEFDTPKFINAGCIQRAGENLLAVTKALVKSPYLDRPGDFEQGNRWVFYDVVGMFTVFYPIAVGQVLNYAAAVTVLIVIVYRTGKGFYSLMDLFKAVFGHIVAAIVMFATGISIVLAVTKLDMIMCWYSLPELAFPLYIFPLLIAGCATHAILAQLHKRPNQEMVHFDGVLLLFSIWLALATFAGIAGASFLLYNTFFLLFRDPLLWILGRMRFITRISPRWLLFAQLLCTVPVMVFDAYSAMLLFDFFVPVTGRMGVAVNPEFVILLMSLFVALSFVLFTSNLLYVSRRMDYLLKCGLMLYCMFFIALFSTRLGWPYKYSEESPRLRRLVTLDTERSIFPFNRSGEPNCTGVKDEYCRLPYYTAVHELFPPRESRWIPLPGHPHIADPIEITNVEKRLLSKSELRLNFTVSGGADKVSLHLTPLDDLEIDSWSFTKFRSDSFSKRNTYFVFLSYGAEAPKEQSFWIVLKKGDGDFGALDVSMIPVLEISVATHYAHGSYQYSDTLTQLQSLIESRRKTPHLAIGWWKWAITTTAAVSEIVVHTF</sequence>
<dbReference type="Pfam" id="PF04389">
    <property type="entry name" value="Peptidase_M28"/>
    <property type="match status" value="1"/>
</dbReference>
<evidence type="ECO:0000256" key="10">
    <source>
        <dbReference type="ARBA" id="ARBA00022989"/>
    </source>
</evidence>
<dbReference type="GO" id="GO:0046872">
    <property type="term" value="F:metal ion binding"/>
    <property type="evidence" value="ECO:0007669"/>
    <property type="project" value="UniProtKB-KW"/>
</dbReference>
<keyword evidence="11" id="KW-0482">Metalloprotease</keyword>
<evidence type="ECO:0000313" key="19">
    <source>
        <dbReference type="Proteomes" id="UP000277928"/>
    </source>
</evidence>
<dbReference type="FunFam" id="3.40.630.10:FF:000008">
    <property type="entry name" value="Endoplasmic reticulum metallopeptidase 1"/>
    <property type="match status" value="1"/>
</dbReference>
<reference evidence="18 19" key="1">
    <citation type="submission" date="2018-08" db="EMBL/GenBank/DDBJ databases">
        <authorList>
            <person name="Laetsch R D."/>
            <person name="Stevens L."/>
            <person name="Kumar S."/>
            <person name="Blaxter L. M."/>
        </authorList>
    </citation>
    <scope>NUCLEOTIDE SEQUENCE [LARGE SCALE GENOMIC DNA]</scope>
</reference>
<keyword evidence="12 15" id="KW-0472">Membrane</keyword>
<keyword evidence="6" id="KW-0479">Metal-binding</keyword>
<dbReference type="OrthoDB" id="76293at2759"/>
<dbReference type="InterPro" id="IPR048024">
    <property type="entry name" value="Fxna-like_M28_dom"/>
</dbReference>
<evidence type="ECO:0000256" key="1">
    <source>
        <dbReference type="ARBA" id="ARBA00001947"/>
    </source>
</evidence>
<dbReference type="Gene3D" id="3.40.630.10">
    <property type="entry name" value="Zn peptidases"/>
    <property type="match status" value="1"/>
</dbReference>
<evidence type="ECO:0000256" key="15">
    <source>
        <dbReference type="SAM" id="Phobius"/>
    </source>
</evidence>
<feature type="transmembrane region" description="Helical" evidence="15">
    <location>
        <begin position="492"/>
        <end position="513"/>
    </location>
</feature>
<dbReference type="CDD" id="cd03875">
    <property type="entry name" value="M28_Fxna_like"/>
    <property type="match status" value="1"/>
</dbReference>
<keyword evidence="5 15" id="KW-0812">Transmembrane</keyword>
<evidence type="ECO:0000256" key="8">
    <source>
        <dbReference type="ARBA" id="ARBA00022824"/>
    </source>
</evidence>
<evidence type="ECO:0000259" key="17">
    <source>
        <dbReference type="Pfam" id="PF22248"/>
    </source>
</evidence>
<evidence type="ECO:0000256" key="3">
    <source>
        <dbReference type="ARBA" id="ARBA00010918"/>
    </source>
</evidence>
<evidence type="ECO:0000313" key="18">
    <source>
        <dbReference type="EMBL" id="VDK80275.1"/>
    </source>
</evidence>
<feature type="domain" description="Peptidase M28" evidence="16">
    <location>
        <begin position="158"/>
        <end position="351"/>
    </location>
</feature>
<feature type="domain" description="Endoplasmic reticulum metallopeptidase 1-like C-terminal" evidence="17">
    <location>
        <begin position="682"/>
        <end position="836"/>
    </location>
</feature>
<feature type="transmembrane region" description="Helical" evidence="15">
    <location>
        <begin position="591"/>
        <end position="614"/>
    </location>
</feature>
<evidence type="ECO:0000256" key="14">
    <source>
        <dbReference type="ARBA" id="ARBA00078796"/>
    </source>
</evidence>
<gene>
    <name evidence="18" type="ORF">NLS_LOCUS4841</name>
</gene>
<keyword evidence="7" id="KW-0378">Hydrolase</keyword>
<evidence type="ECO:0000256" key="12">
    <source>
        <dbReference type="ARBA" id="ARBA00023136"/>
    </source>
</evidence>
<dbReference type="OMA" id="YLTHKKC"/>
<comment type="similarity">
    <text evidence="3">Belongs to the peptidase M28 family.</text>
</comment>
<feature type="transmembrane region" description="Helical" evidence="15">
    <location>
        <begin position="423"/>
        <end position="445"/>
    </location>
</feature>
<evidence type="ECO:0000256" key="7">
    <source>
        <dbReference type="ARBA" id="ARBA00022801"/>
    </source>
</evidence>
<evidence type="ECO:0000256" key="9">
    <source>
        <dbReference type="ARBA" id="ARBA00022833"/>
    </source>
</evidence>
<dbReference type="STRING" id="42156.A0A3P6TH68"/>
<dbReference type="GO" id="GO:0008235">
    <property type="term" value="F:metalloexopeptidase activity"/>
    <property type="evidence" value="ECO:0007669"/>
    <property type="project" value="InterPro"/>
</dbReference>
<keyword evidence="19" id="KW-1185">Reference proteome</keyword>
<keyword evidence="10 15" id="KW-1133">Transmembrane helix</keyword>
<accession>A0A3P6TH68</accession>
<protein>
    <recommendedName>
        <fullName evidence="14">FXNA-like protease</fullName>
    </recommendedName>
</protein>
<keyword evidence="8" id="KW-0256">Endoplasmic reticulum</keyword>
<evidence type="ECO:0000256" key="2">
    <source>
        <dbReference type="ARBA" id="ARBA00004477"/>
    </source>
</evidence>
<feature type="transmembrane region" description="Helical" evidence="15">
    <location>
        <begin position="549"/>
        <end position="571"/>
    </location>
</feature>
<dbReference type="GO" id="GO:0006508">
    <property type="term" value="P:proteolysis"/>
    <property type="evidence" value="ECO:0007669"/>
    <property type="project" value="UniProtKB-KW"/>
</dbReference>
<evidence type="ECO:0000256" key="13">
    <source>
        <dbReference type="ARBA" id="ARBA00023180"/>
    </source>
</evidence>
<dbReference type="SUPFAM" id="SSF53187">
    <property type="entry name" value="Zn-dependent exopeptidases"/>
    <property type="match status" value="1"/>
</dbReference>
<dbReference type="EMBL" id="UYRX01000329">
    <property type="protein sequence ID" value="VDK80275.1"/>
    <property type="molecule type" value="Genomic_DNA"/>
</dbReference>
<dbReference type="PANTHER" id="PTHR12147">
    <property type="entry name" value="METALLOPEPTIDASE M28 FAMILY MEMBER"/>
    <property type="match status" value="1"/>
</dbReference>
<organism evidence="18 19">
    <name type="scientific">Litomosoides sigmodontis</name>
    <name type="common">Filarial nematode worm</name>
    <dbReference type="NCBI Taxonomy" id="42156"/>
    <lineage>
        <taxon>Eukaryota</taxon>
        <taxon>Metazoa</taxon>
        <taxon>Ecdysozoa</taxon>
        <taxon>Nematoda</taxon>
        <taxon>Chromadorea</taxon>
        <taxon>Rhabditida</taxon>
        <taxon>Spirurina</taxon>
        <taxon>Spiruromorpha</taxon>
        <taxon>Filarioidea</taxon>
        <taxon>Onchocercidae</taxon>
        <taxon>Litomosoides</taxon>
    </lineage>
</organism>